<dbReference type="InterPro" id="IPR024442">
    <property type="entry name" value="Transposase_Zn_ribbon"/>
</dbReference>
<dbReference type="AlphaFoldDB" id="A0A9W5W6N3"/>
<evidence type="ECO:0000259" key="1">
    <source>
        <dbReference type="Pfam" id="PF12760"/>
    </source>
</evidence>
<evidence type="ECO:0000313" key="2">
    <source>
        <dbReference type="EMBL" id="EXX85631.1"/>
    </source>
</evidence>
<comment type="caution">
    <text evidence="2">The sequence shown here is derived from an EMBL/GenBank/DDBJ whole genome shotgun (WGS) entry which is preliminary data.</text>
</comment>
<sequence length="327" mass="36697">MEVLHMGNLSFAAFCEQFDNEEACVQALCEARWPNGFVCPRCDGREAYIIRGRRLPLYDCKSCRHQTSATAGTIMEGSRTPLIKWFRSMFLFASSGGTNAVRLASDIHVTYKTAWLILHKIRHAVTNADKSLPLSGAVRVNTSTYGSKLNPTLGCLPGEHPLLAGASLHPDGHFTYVKMKQAPDCYIAGLSVSKYGGKAFIRQHVDPQSKDIVCITGKYDPNRCRPLLDICKQAYRWLNDTFHGLGAKHLQAYLDDYCFRLNESLQARNAFVRLYHMCATSAVMTYRSIINRGPAFSFRYLPPSVPPGYEDIQLRLLAWNAKYAKAN</sequence>
<keyword evidence="3" id="KW-1185">Reference proteome</keyword>
<dbReference type="EMBL" id="JFHU01000217">
    <property type="protein sequence ID" value="EXX85631.1"/>
    <property type="molecule type" value="Genomic_DNA"/>
</dbReference>
<evidence type="ECO:0000313" key="3">
    <source>
        <dbReference type="Proteomes" id="UP000053750"/>
    </source>
</evidence>
<feature type="domain" description="Transposase zinc-ribbon" evidence="1">
    <location>
        <begin position="20"/>
        <end position="66"/>
    </location>
</feature>
<organism evidence="2 3">
    <name type="scientific">Paenibacillus darwinianus</name>
    <dbReference type="NCBI Taxonomy" id="1380763"/>
    <lineage>
        <taxon>Bacteria</taxon>
        <taxon>Bacillati</taxon>
        <taxon>Bacillota</taxon>
        <taxon>Bacilli</taxon>
        <taxon>Bacillales</taxon>
        <taxon>Paenibacillaceae</taxon>
        <taxon>Paenibacillus</taxon>
    </lineage>
</organism>
<dbReference type="Proteomes" id="UP000053750">
    <property type="component" value="Unassembled WGS sequence"/>
</dbReference>
<reference evidence="2 3" key="1">
    <citation type="submission" date="2014-02" db="EMBL/GenBank/DDBJ databases">
        <title>Genome sequence of Paenibacillus darwinianus reveals adaptive mechanisms for survival in Antarctic soils.</title>
        <authorList>
            <person name="Dsouza M."/>
            <person name="Taylor M.W."/>
            <person name="Turner S.J."/>
            <person name="Aislabie J."/>
        </authorList>
    </citation>
    <scope>NUCLEOTIDE SEQUENCE [LARGE SCALE GENOMIC DNA]</scope>
    <source>
        <strain evidence="2 3">CE1</strain>
    </source>
</reference>
<dbReference type="Pfam" id="PF12760">
    <property type="entry name" value="Zn_ribbon_IS1595"/>
    <property type="match status" value="1"/>
</dbReference>
<proteinExistence type="predicted"/>
<accession>A0A9W5W6N3</accession>
<name>A0A9W5W6N3_9BACL</name>
<gene>
    <name evidence="2" type="ORF">BG53_07945</name>
</gene>
<protein>
    <recommendedName>
        <fullName evidence="1">Transposase zinc-ribbon domain-containing protein</fullName>
    </recommendedName>
</protein>